<evidence type="ECO:0000313" key="2">
    <source>
        <dbReference type="EMBL" id="KAK7356057.1"/>
    </source>
</evidence>
<organism evidence="2 3">
    <name type="scientific">Phaseolus coccineus</name>
    <name type="common">Scarlet runner bean</name>
    <name type="synonym">Phaseolus multiflorus</name>
    <dbReference type="NCBI Taxonomy" id="3886"/>
    <lineage>
        <taxon>Eukaryota</taxon>
        <taxon>Viridiplantae</taxon>
        <taxon>Streptophyta</taxon>
        <taxon>Embryophyta</taxon>
        <taxon>Tracheophyta</taxon>
        <taxon>Spermatophyta</taxon>
        <taxon>Magnoliopsida</taxon>
        <taxon>eudicotyledons</taxon>
        <taxon>Gunneridae</taxon>
        <taxon>Pentapetalae</taxon>
        <taxon>rosids</taxon>
        <taxon>fabids</taxon>
        <taxon>Fabales</taxon>
        <taxon>Fabaceae</taxon>
        <taxon>Papilionoideae</taxon>
        <taxon>50 kb inversion clade</taxon>
        <taxon>NPAAA clade</taxon>
        <taxon>indigoferoid/millettioid clade</taxon>
        <taxon>Phaseoleae</taxon>
        <taxon>Phaseolus</taxon>
    </lineage>
</organism>
<evidence type="ECO:0000256" key="1">
    <source>
        <dbReference type="SAM" id="Phobius"/>
    </source>
</evidence>
<protein>
    <recommendedName>
        <fullName evidence="4">Transmembrane protein</fullName>
    </recommendedName>
</protein>
<evidence type="ECO:0000313" key="3">
    <source>
        <dbReference type="Proteomes" id="UP001374584"/>
    </source>
</evidence>
<feature type="transmembrane region" description="Helical" evidence="1">
    <location>
        <begin position="121"/>
        <end position="138"/>
    </location>
</feature>
<keyword evidence="1" id="KW-0472">Membrane</keyword>
<keyword evidence="3" id="KW-1185">Reference proteome</keyword>
<accession>A0AAN9R1Q4</accession>
<keyword evidence="1" id="KW-1133">Transmembrane helix</keyword>
<dbReference type="Proteomes" id="UP001374584">
    <property type="component" value="Unassembled WGS sequence"/>
</dbReference>
<keyword evidence="1" id="KW-0812">Transmembrane</keyword>
<evidence type="ECO:0008006" key="4">
    <source>
        <dbReference type="Google" id="ProtNLM"/>
    </source>
</evidence>
<reference evidence="2 3" key="1">
    <citation type="submission" date="2024-01" db="EMBL/GenBank/DDBJ databases">
        <title>The genomes of 5 underutilized Papilionoideae crops provide insights into root nodulation and disease resistanc.</title>
        <authorList>
            <person name="Jiang F."/>
        </authorList>
    </citation>
    <scope>NUCLEOTIDE SEQUENCE [LARGE SCALE GENOMIC DNA]</scope>
    <source>
        <strain evidence="2">JINMINGXINNONG_FW02</strain>
        <tissue evidence="2">Leaves</tissue>
    </source>
</reference>
<feature type="transmembrane region" description="Helical" evidence="1">
    <location>
        <begin position="169"/>
        <end position="186"/>
    </location>
</feature>
<comment type="caution">
    <text evidence="2">The sequence shown here is derived from an EMBL/GenBank/DDBJ whole genome shotgun (WGS) entry which is preliminary data.</text>
</comment>
<dbReference type="AlphaFoldDB" id="A0AAN9R1Q4"/>
<sequence>MLKVKPYICSSFSISDHPPPFPISLLHLNSHILNPISLRLSQSHPSLTIACAKRRDSSQSSNQTILQLASTVAFNLKILPEPFNSIAGEIARSDSNTLSRLVGGRRGRIAGKWRARKKKSVWFALVLICIAGGLWSWRIQEFDLFLRILSFCVAAITLVRRLEKKAVREWFLGFLFGIFLILSFKLRKEDMKFWVQKQVLSPVSEIVMRKRSRNRNWRIFK</sequence>
<name>A0AAN9R1Q4_PHACN</name>
<proteinExistence type="predicted"/>
<gene>
    <name evidence="2" type="ORF">VNO80_15323</name>
</gene>
<dbReference type="EMBL" id="JAYMYR010000006">
    <property type="protein sequence ID" value="KAK7356057.1"/>
    <property type="molecule type" value="Genomic_DNA"/>
</dbReference>